<dbReference type="InterPro" id="IPR026001">
    <property type="entry name" value="Abi-like_C"/>
</dbReference>
<dbReference type="Pfam" id="PF14355">
    <property type="entry name" value="Abi_C"/>
    <property type="match status" value="1"/>
</dbReference>
<dbReference type="EMBL" id="WVHT01000008">
    <property type="protein sequence ID" value="MXV52591.1"/>
    <property type="molecule type" value="Genomic_DNA"/>
</dbReference>
<name>A0A7K1YE03_9SPHI</name>
<feature type="transmembrane region" description="Helical" evidence="1">
    <location>
        <begin position="226"/>
        <end position="246"/>
    </location>
</feature>
<comment type="caution">
    <text evidence="3">The sequence shown here is derived from an EMBL/GenBank/DDBJ whole genome shotgun (WGS) entry which is preliminary data.</text>
</comment>
<dbReference type="RefSeq" id="WP_160845763.1">
    <property type="nucleotide sequence ID" value="NZ_WVHT01000008.1"/>
</dbReference>
<evidence type="ECO:0000256" key="1">
    <source>
        <dbReference type="SAM" id="Phobius"/>
    </source>
</evidence>
<proteinExistence type="predicted"/>
<keyword evidence="4" id="KW-1185">Reference proteome</keyword>
<reference evidence="3 4" key="1">
    <citation type="submission" date="2019-11" db="EMBL/GenBank/DDBJ databases">
        <title>Pedobacter sp. HMF7647 Genome sequencing and assembly.</title>
        <authorList>
            <person name="Kang H."/>
            <person name="Kim H."/>
            <person name="Joh K."/>
        </authorList>
    </citation>
    <scope>NUCLEOTIDE SEQUENCE [LARGE SCALE GENOMIC DNA]</scope>
    <source>
        <strain evidence="3 4">HMF7647</strain>
    </source>
</reference>
<accession>A0A7K1YE03</accession>
<keyword evidence="1" id="KW-0472">Membrane</keyword>
<dbReference type="AlphaFoldDB" id="A0A7K1YE03"/>
<evidence type="ECO:0000313" key="3">
    <source>
        <dbReference type="EMBL" id="MXV52591.1"/>
    </source>
</evidence>
<keyword evidence="1" id="KW-0812">Transmembrane</keyword>
<keyword evidence="1" id="KW-1133">Transmembrane helix</keyword>
<evidence type="ECO:0000259" key="2">
    <source>
        <dbReference type="Pfam" id="PF14355"/>
    </source>
</evidence>
<sequence length="267" mass="30782">MNELISPKYQMRLVEEVENALWNMFDTSKYYNVEKYIEKWQVFENRYSDTGYHYGWSPQFEIKKQKNNSGIDLKSTLHSLDGDTLLKIAIDLGVDTPDFIPSIPTFKNVLKSDFKTAYDTFNKAYKQIETDPSTAVGLANSALESIIKEILKDDRIASKINGGETLYKLSSIILKEFNLTDDQHPKEIKTIGNSLLVINQSIEKLRSEKTNFHGKTDDDYLLNDTIYTYFIINTVTTVGLFINSYYRTKYPKKVAEQNDLAVDDLPF</sequence>
<feature type="domain" description="Abortive infection protein-like C-terminal" evidence="2">
    <location>
        <begin position="173"/>
        <end position="242"/>
    </location>
</feature>
<dbReference type="Proteomes" id="UP000466586">
    <property type="component" value="Unassembled WGS sequence"/>
</dbReference>
<organism evidence="3 4">
    <name type="scientific">Hufsiella arboris</name>
    <dbReference type="NCBI Taxonomy" id="2695275"/>
    <lineage>
        <taxon>Bacteria</taxon>
        <taxon>Pseudomonadati</taxon>
        <taxon>Bacteroidota</taxon>
        <taxon>Sphingobacteriia</taxon>
        <taxon>Sphingobacteriales</taxon>
        <taxon>Sphingobacteriaceae</taxon>
        <taxon>Hufsiella</taxon>
    </lineage>
</organism>
<protein>
    <recommendedName>
        <fullName evidence="2">Abortive infection protein-like C-terminal domain-containing protein</fullName>
    </recommendedName>
</protein>
<evidence type="ECO:0000313" key="4">
    <source>
        <dbReference type="Proteomes" id="UP000466586"/>
    </source>
</evidence>
<gene>
    <name evidence="3" type="ORF">GS399_16580</name>
</gene>